<keyword evidence="2" id="KW-0472">Membrane</keyword>
<feature type="transmembrane region" description="Helical" evidence="2">
    <location>
        <begin position="42"/>
        <end position="71"/>
    </location>
</feature>
<proteinExistence type="predicted"/>
<keyword evidence="4" id="KW-1185">Reference proteome</keyword>
<keyword evidence="2" id="KW-1133">Transmembrane helix</keyword>
<comment type="caution">
    <text evidence="3">The sequence shown here is derived from an EMBL/GenBank/DDBJ whole genome shotgun (WGS) entry which is preliminary data.</text>
</comment>
<keyword evidence="2" id="KW-0812">Transmembrane</keyword>
<evidence type="ECO:0000256" key="2">
    <source>
        <dbReference type="SAM" id="Phobius"/>
    </source>
</evidence>
<name>A0AA87RLT4_9MICO</name>
<sequence>MRTVTDARAGPAGEARGMDTAATDRTVPASARPWLSQRWRKAALVLHILGAGTWIGIDVLVAVLVLVGWFSPDAQLAGLAYRALGTFVVAPMLAAALVTLGTGLLLGLGTRWGLVRHWWVLVKLVLNVVLAVLIVVALQPGMEAVVAHGEALAGGAAPSGDVRTLFFPPAVSLAALSLATALAVVKPWGRVRPAAALRRRSR</sequence>
<dbReference type="AlphaFoldDB" id="A0AA87RLT4"/>
<dbReference type="Proteomes" id="UP000321749">
    <property type="component" value="Unassembled WGS sequence"/>
</dbReference>
<accession>A0AA87RLT4</accession>
<dbReference type="EMBL" id="BJUU01000026">
    <property type="protein sequence ID" value="GEK81368.1"/>
    <property type="molecule type" value="Genomic_DNA"/>
</dbReference>
<organism evidence="3 4">
    <name type="scientific">Agrococcus baldri</name>
    <dbReference type="NCBI Taxonomy" id="153730"/>
    <lineage>
        <taxon>Bacteria</taxon>
        <taxon>Bacillati</taxon>
        <taxon>Actinomycetota</taxon>
        <taxon>Actinomycetes</taxon>
        <taxon>Micrococcales</taxon>
        <taxon>Microbacteriaceae</taxon>
        <taxon>Agrococcus</taxon>
    </lineage>
</organism>
<evidence type="ECO:0000313" key="4">
    <source>
        <dbReference type="Proteomes" id="UP000321749"/>
    </source>
</evidence>
<feature type="transmembrane region" description="Helical" evidence="2">
    <location>
        <begin position="165"/>
        <end position="185"/>
    </location>
</feature>
<feature type="region of interest" description="Disordered" evidence="1">
    <location>
        <begin position="1"/>
        <end position="21"/>
    </location>
</feature>
<reference evidence="3 4" key="1">
    <citation type="submission" date="2019-07" db="EMBL/GenBank/DDBJ databases">
        <title>Whole genome shotgun sequence of Agrococcus baldri NBRC 103055.</title>
        <authorList>
            <person name="Hosoyama A."/>
            <person name="Uohara A."/>
            <person name="Ohji S."/>
            <person name="Ichikawa N."/>
        </authorList>
    </citation>
    <scope>NUCLEOTIDE SEQUENCE [LARGE SCALE GENOMIC DNA]</scope>
    <source>
        <strain evidence="3 4">NBRC 103055</strain>
    </source>
</reference>
<protein>
    <recommendedName>
        <fullName evidence="5">DUF2269 domain-containing protein</fullName>
    </recommendedName>
</protein>
<evidence type="ECO:0008006" key="5">
    <source>
        <dbReference type="Google" id="ProtNLM"/>
    </source>
</evidence>
<evidence type="ECO:0000256" key="1">
    <source>
        <dbReference type="SAM" id="MobiDB-lite"/>
    </source>
</evidence>
<gene>
    <name evidence="3" type="ORF">ABA31_27190</name>
</gene>
<feature type="transmembrane region" description="Helical" evidence="2">
    <location>
        <begin position="118"/>
        <end position="138"/>
    </location>
</feature>
<feature type="transmembrane region" description="Helical" evidence="2">
    <location>
        <begin position="83"/>
        <end position="106"/>
    </location>
</feature>
<evidence type="ECO:0000313" key="3">
    <source>
        <dbReference type="EMBL" id="GEK81368.1"/>
    </source>
</evidence>